<dbReference type="Proteomes" id="UP000214975">
    <property type="component" value="Chromosome"/>
</dbReference>
<evidence type="ECO:0000313" key="2">
    <source>
        <dbReference type="Proteomes" id="UP000214975"/>
    </source>
</evidence>
<proteinExistence type="predicted"/>
<evidence type="ECO:0000313" key="1">
    <source>
        <dbReference type="EMBL" id="AST56560.1"/>
    </source>
</evidence>
<dbReference type="AlphaFoldDB" id="A0A223HVP3"/>
<organism evidence="1 2">
    <name type="scientific">Thermoanaerobacterium thermosaccharolyticum</name>
    <name type="common">Clostridium thermosaccharolyticum</name>
    <dbReference type="NCBI Taxonomy" id="1517"/>
    <lineage>
        <taxon>Bacteria</taxon>
        <taxon>Bacillati</taxon>
        <taxon>Bacillota</taxon>
        <taxon>Clostridia</taxon>
        <taxon>Thermoanaerobacterales</taxon>
        <taxon>Thermoanaerobacteraceae</taxon>
        <taxon>Thermoanaerobacterium</taxon>
    </lineage>
</organism>
<accession>A0A223HVP3</accession>
<gene>
    <name evidence="1" type="ORF">Thert_00344</name>
</gene>
<dbReference type="EMBL" id="CP016893">
    <property type="protein sequence ID" value="AST56560.1"/>
    <property type="molecule type" value="Genomic_DNA"/>
</dbReference>
<reference evidence="1 2" key="1">
    <citation type="submission" date="2016-08" db="EMBL/GenBank/DDBJ databases">
        <title>A novel genetic cassette of butanologenic Thermoanaerobacterium thermosaccharolyticum that directly convert cellulose to butanol.</title>
        <authorList>
            <person name="Li T."/>
            <person name="He J."/>
        </authorList>
    </citation>
    <scope>NUCLEOTIDE SEQUENCE [LARGE SCALE GENOMIC DNA]</scope>
    <source>
        <strain evidence="1 2">TG57</strain>
    </source>
</reference>
<sequence length="37" mass="4451">MSINNVILEKNVWGDFYAVMKFNAKFIIERIINYKEV</sequence>
<protein>
    <submittedName>
        <fullName evidence="1">Uncharacterized protein</fullName>
    </submittedName>
</protein>
<name>A0A223HVP3_THETR</name>